<dbReference type="GO" id="GO:0061186">
    <property type="term" value="P:negative regulation of silent mating-type cassette heterochromatin formation"/>
    <property type="evidence" value="ECO:0007669"/>
    <property type="project" value="TreeGrafter"/>
</dbReference>
<organism evidence="7 8">
    <name type="scientific">Rhizopus oryzae</name>
    <name type="common">Mucormycosis agent</name>
    <name type="synonym">Rhizopus arrhizus var. delemar</name>
    <dbReference type="NCBI Taxonomy" id="64495"/>
    <lineage>
        <taxon>Eukaryota</taxon>
        <taxon>Fungi</taxon>
        <taxon>Fungi incertae sedis</taxon>
        <taxon>Mucoromycota</taxon>
        <taxon>Mucoromycotina</taxon>
        <taxon>Mucoromycetes</taxon>
        <taxon>Mucorales</taxon>
        <taxon>Mucorineae</taxon>
        <taxon>Rhizopodaceae</taxon>
        <taxon>Rhizopus</taxon>
    </lineage>
</organism>
<dbReference type="GO" id="GO:0008270">
    <property type="term" value="F:zinc ion binding"/>
    <property type="evidence" value="ECO:0007669"/>
    <property type="project" value="UniProtKB-KW"/>
</dbReference>
<feature type="region of interest" description="Disordered" evidence="4">
    <location>
        <begin position="311"/>
        <end position="331"/>
    </location>
</feature>
<dbReference type="SUPFAM" id="SSF57903">
    <property type="entry name" value="FYVE/PHD zinc finger"/>
    <property type="match status" value="1"/>
</dbReference>
<dbReference type="InterPro" id="IPR001965">
    <property type="entry name" value="Znf_PHD"/>
</dbReference>
<feature type="region of interest" description="Disordered" evidence="4">
    <location>
        <begin position="405"/>
        <end position="507"/>
    </location>
</feature>
<keyword evidence="8" id="KW-1185">Reference proteome</keyword>
<evidence type="ECO:0000313" key="7">
    <source>
        <dbReference type="EMBL" id="KAG1311846.1"/>
    </source>
</evidence>
<feature type="transmembrane region" description="Helical" evidence="5">
    <location>
        <begin position="56"/>
        <end position="77"/>
    </location>
</feature>
<feature type="compositionally biased region" description="Low complexity" evidence="4">
    <location>
        <begin position="464"/>
        <end position="474"/>
    </location>
</feature>
<feature type="compositionally biased region" description="Low complexity" evidence="4">
    <location>
        <begin position="426"/>
        <end position="442"/>
    </location>
</feature>
<dbReference type="NCBIfam" id="NF041646">
    <property type="entry name" value="VC0807_fam"/>
    <property type="match status" value="1"/>
</dbReference>
<dbReference type="GO" id="GO:0033698">
    <property type="term" value="C:Rpd3L complex"/>
    <property type="evidence" value="ECO:0007669"/>
    <property type="project" value="TreeGrafter"/>
</dbReference>
<protein>
    <recommendedName>
        <fullName evidence="6">Zinc finger PHD-type domain-containing protein</fullName>
    </recommendedName>
</protein>
<dbReference type="PROSITE" id="PS01359">
    <property type="entry name" value="ZF_PHD_1"/>
    <property type="match status" value="1"/>
</dbReference>
<dbReference type="InterPro" id="IPR019786">
    <property type="entry name" value="Zinc_finger_PHD-type_CS"/>
</dbReference>
<dbReference type="GO" id="GO:0061188">
    <property type="term" value="P:negative regulation of rDNA heterochromatin formation"/>
    <property type="evidence" value="ECO:0007669"/>
    <property type="project" value="TreeGrafter"/>
</dbReference>
<dbReference type="SMART" id="SM00249">
    <property type="entry name" value="PHD"/>
    <property type="match status" value="1"/>
</dbReference>
<keyword evidence="5" id="KW-0812">Transmembrane</keyword>
<evidence type="ECO:0000256" key="1">
    <source>
        <dbReference type="ARBA" id="ARBA00022723"/>
    </source>
</evidence>
<proteinExistence type="predicted"/>
<keyword evidence="5" id="KW-0472">Membrane</keyword>
<feature type="transmembrane region" description="Helical" evidence="5">
    <location>
        <begin position="144"/>
        <end position="161"/>
    </location>
</feature>
<dbReference type="Pfam" id="PF20826">
    <property type="entry name" value="PHD_5"/>
    <property type="match status" value="1"/>
</dbReference>
<keyword evidence="3" id="KW-0862">Zinc</keyword>
<dbReference type="GO" id="GO:0070210">
    <property type="term" value="C:Rpd3L-Expanded complex"/>
    <property type="evidence" value="ECO:0007669"/>
    <property type="project" value="TreeGrafter"/>
</dbReference>
<dbReference type="PANTHER" id="PTHR47793:SF1">
    <property type="entry name" value="HISTONE DEACETYLASE COMPLEX SUBUNIT CTI6"/>
    <property type="match status" value="1"/>
</dbReference>
<feature type="compositionally biased region" description="Polar residues" evidence="4">
    <location>
        <begin position="489"/>
        <end position="507"/>
    </location>
</feature>
<dbReference type="PANTHER" id="PTHR47793">
    <property type="entry name" value="HISTONE DEACETYLASE COMPLEX SUBUNIT CTI6"/>
    <property type="match status" value="1"/>
</dbReference>
<evidence type="ECO:0000256" key="3">
    <source>
        <dbReference type="ARBA" id="ARBA00022833"/>
    </source>
</evidence>
<accession>A0A9P7BUN9</accession>
<reference evidence="7" key="1">
    <citation type="journal article" date="2020" name="Microb. Genom.">
        <title>Genetic diversity of clinical and environmental Mucorales isolates obtained from an investigation of mucormycosis cases among solid organ transplant recipients.</title>
        <authorList>
            <person name="Nguyen M.H."/>
            <person name="Kaul D."/>
            <person name="Muto C."/>
            <person name="Cheng S.J."/>
            <person name="Richter R.A."/>
            <person name="Bruno V.M."/>
            <person name="Liu G."/>
            <person name="Beyhan S."/>
            <person name="Sundermann A.J."/>
            <person name="Mounaud S."/>
            <person name="Pasculle A.W."/>
            <person name="Nierman W.C."/>
            <person name="Driscoll E."/>
            <person name="Cumbie R."/>
            <person name="Clancy C.J."/>
            <person name="Dupont C.L."/>
        </authorList>
    </citation>
    <scope>NUCLEOTIDE SEQUENCE</scope>
    <source>
        <strain evidence="7">GL11</strain>
    </source>
</reference>
<dbReference type="Gene3D" id="3.30.40.10">
    <property type="entry name" value="Zinc/RING finger domain, C3HC4 (zinc finger)"/>
    <property type="match status" value="1"/>
</dbReference>
<feature type="transmembrane region" description="Helical" evidence="5">
    <location>
        <begin position="83"/>
        <end position="107"/>
    </location>
</feature>
<dbReference type="AlphaFoldDB" id="A0A9P7BUN9"/>
<sequence>MKATPELTTINLQNHEEVPTTLAEPLINNPQDGTSSVTVTDKSESPRTWKEKIKTFFIYARPMLTMLVIDVGIPLAIYYVLKIWVSILIALVLSGIPPLLHTIYTFIRRRRIDILGCVFVLAYVISAILTLITGNARLSLLRDSTITAVIGFLFLITLIPLRTRWFTVRPLAFLISQQTFANLPPTTWVDREGFEHSMPTTDFNWEHIRIYRRYFYVLTGLWAILLLGEFIAKVIMIESTLSLDNVILYGNIILLSIMVVMESHLSERCEPKEAKCKLVKIKSALSEATLSSRPRVAHNSRRGKQKILEPVIVSEEEDEEEEEEEEESAEDESVTRCVCGKQHSIGLMVCCDDCEVWQHCECMGLEEEDIPDQYFCEQCRPEDHVQIKGYDNKTRRYYKPSKAIKKRSTFNSRETSIPLDDIKGVTEPSCSSTETTSDSPTEGNENKSSRSKRKSTKNEKKSRSSSTSTNNSRKWVNNSLRRSHKAPRSRTSTPQPETPTLPSTSSILLDHLSPSARETSPPAKVRTPSSRMTISEMNKRANQILEYICSLQVEINTGKKRKEKKLLQEEEDGEDGEDNEEDVLCKRRKLIEAQINETMTRTLVQLEQEEKYNVVAATGIRESRKPTPILIPRQFDHASSPSSSLSSASTIPLEEEEELFVDTEKSIAEEALERMNNSKSKDEQTSLEIMDILTRKVIVFQRRFGQFSFGNAMTDDPESIEYEGPPITRSREFYQGRNTW</sequence>
<dbReference type="InterPro" id="IPR011011">
    <property type="entry name" value="Znf_FYVE_PHD"/>
</dbReference>
<evidence type="ECO:0000256" key="2">
    <source>
        <dbReference type="ARBA" id="ARBA00022771"/>
    </source>
</evidence>
<feature type="transmembrane region" description="Helical" evidence="5">
    <location>
        <begin position="214"/>
        <end position="235"/>
    </location>
</feature>
<dbReference type="OrthoDB" id="79252at2759"/>
<dbReference type="CDD" id="cd15550">
    <property type="entry name" value="PHD_MLL5"/>
    <property type="match status" value="1"/>
</dbReference>
<dbReference type="Proteomes" id="UP000716291">
    <property type="component" value="Unassembled WGS sequence"/>
</dbReference>
<evidence type="ECO:0000256" key="5">
    <source>
        <dbReference type="SAM" id="Phobius"/>
    </source>
</evidence>
<comment type="caution">
    <text evidence="7">The sequence shown here is derived from an EMBL/GenBank/DDBJ whole genome shotgun (WGS) entry which is preliminary data.</text>
</comment>
<feature type="compositionally biased region" description="Acidic residues" evidence="4">
    <location>
        <begin position="314"/>
        <end position="331"/>
    </location>
</feature>
<keyword evidence="2" id="KW-0863">Zinc-finger</keyword>
<keyword evidence="5" id="KW-1133">Transmembrane helix</keyword>
<name>A0A9P7BUN9_RHIOR</name>
<feature type="region of interest" description="Disordered" evidence="4">
    <location>
        <begin position="634"/>
        <end position="653"/>
    </location>
</feature>
<evidence type="ECO:0000259" key="6">
    <source>
        <dbReference type="SMART" id="SM00249"/>
    </source>
</evidence>
<dbReference type="InterPro" id="IPR013083">
    <property type="entry name" value="Znf_RING/FYVE/PHD"/>
</dbReference>
<evidence type="ECO:0000256" key="4">
    <source>
        <dbReference type="SAM" id="MobiDB-lite"/>
    </source>
</evidence>
<evidence type="ECO:0000313" key="8">
    <source>
        <dbReference type="Proteomes" id="UP000716291"/>
    </source>
</evidence>
<feature type="transmembrane region" description="Helical" evidence="5">
    <location>
        <begin position="114"/>
        <end position="132"/>
    </location>
</feature>
<dbReference type="EMBL" id="JAANQT010000344">
    <property type="protein sequence ID" value="KAG1311846.1"/>
    <property type="molecule type" value="Genomic_DNA"/>
</dbReference>
<keyword evidence="1" id="KW-0479">Metal-binding</keyword>
<dbReference type="InterPro" id="IPR053051">
    <property type="entry name" value="HDAC_complex_subunit"/>
</dbReference>
<feature type="compositionally biased region" description="Low complexity" evidence="4">
    <location>
        <begin position="638"/>
        <end position="649"/>
    </location>
</feature>
<feature type="domain" description="Zinc finger PHD-type" evidence="6">
    <location>
        <begin position="336"/>
        <end position="380"/>
    </location>
</feature>
<gene>
    <name evidence="7" type="ORF">G6F64_003504</name>
</gene>
<feature type="region of interest" description="Disordered" evidence="4">
    <location>
        <begin position="512"/>
        <end position="531"/>
    </location>
</feature>